<gene>
    <name evidence="2" type="ORF">BDP81DRAFT_421227</name>
</gene>
<evidence type="ECO:0000313" key="2">
    <source>
        <dbReference type="EMBL" id="KAK1639535.1"/>
    </source>
</evidence>
<dbReference type="EMBL" id="JAHMHQ010000005">
    <property type="protein sequence ID" value="KAK1639535.1"/>
    <property type="molecule type" value="Genomic_DNA"/>
</dbReference>
<evidence type="ECO:0000313" key="3">
    <source>
        <dbReference type="Proteomes" id="UP001243989"/>
    </source>
</evidence>
<keyword evidence="1" id="KW-0812">Transmembrane</keyword>
<sequence length="149" mass="17057">MWAAKPDMSGAGRDCGTDGGGRHMQCNTTAIPIYYRHINCKMLFARFLRTLGGEFFFLFFFLFFNGPQCYRTTIGTNSGCFRPKEELVSVLRTMPRGRGVAGRAVKVYRVVLAKSNAIDSMLRRGIDPWIWTTMEHSRFFLSPLIAIRW</sequence>
<dbReference type="RefSeq" id="XP_060448142.1">
    <property type="nucleotide sequence ID" value="XM_060589905.1"/>
</dbReference>
<proteinExistence type="predicted"/>
<name>A0AAJ0EK32_9PEZI</name>
<keyword evidence="1" id="KW-1133">Transmembrane helix</keyword>
<dbReference type="GeneID" id="85474767"/>
<feature type="transmembrane region" description="Helical" evidence="1">
    <location>
        <begin position="43"/>
        <end position="64"/>
    </location>
</feature>
<evidence type="ECO:0000256" key="1">
    <source>
        <dbReference type="SAM" id="Phobius"/>
    </source>
</evidence>
<protein>
    <submittedName>
        <fullName evidence="2">Uncharacterized protein</fullName>
    </submittedName>
</protein>
<comment type="caution">
    <text evidence="2">The sequence shown here is derived from an EMBL/GenBank/DDBJ whole genome shotgun (WGS) entry which is preliminary data.</text>
</comment>
<dbReference type="AlphaFoldDB" id="A0AAJ0EK32"/>
<organism evidence="2 3">
    <name type="scientific">Colletotrichum phormii</name>
    <dbReference type="NCBI Taxonomy" id="359342"/>
    <lineage>
        <taxon>Eukaryota</taxon>
        <taxon>Fungi</taxon>
        <taxon>Dikarya</taxon>
        <taxon>Ascomycota</taxon>
        <taxon>Pezizomycotina</taxon>
        <taxon>Sordariomycetes</taxon>
        <taxon>Hypocreomycetidae</taxon>
        <taxon>Glomerellales</taxon>
        <taxon>Glomerellaceae</taxon>
        <taxon>Colletotrichum</taxon>
        <taxon>Colletotrichum acutatum species complex</taxon>
    </lineage>
</organism>
<dbReference type="Proteomes" id="UP001243989">
    <property type="component" value="Unassembled WGS sequence"/>
</dbReference>
<accession>A0AAJ0EK32</accession>
<keyword evidence="3" id="KW-1185">Reference proteome</keyword>
<reference evidence="2" key="1">
    <citation type="submission" date="2021-06" db="EMBL/GenBank/DDBJ databases">
        <title>Comparative genomics, transcriptomics and evolutionary studies reveal genomic signatures of adaptation to plant cell wall in hemibiotrophic fungi.</title>
        <authorList>
            <consortium name="DOE Joint Genome Institute"/>
            <person name="Baroncelli R."/>
            <person name="Diaz J.F."/>
            <person name="Benocci T."/>
            <person name="Peng M."/>
            <person name="Battaglia E."/>
            <person name="Haridas S."/>
            <person name="Andreopoulos W."/>
            <person name="Labutti K."/>
            <person name="Pangilinan J."/>
            <person name="Floch G.L."/>
            <person name="Makela M.R."/>
            <person name="Henrissat B."/>
            <person name="Grigoriev I.V."/>
            <person name="Crouch J.A."/>
            <person name="De Vries R.P."/>
            <person name="Sukno S.A."/>
            <person name="Thon M.R."/>
        </authorList>
    </citation>
    <scope>NUCLEOTIDE SEQUENCE</scope>
    <source>
        <strain evidence="2">CBS 102054</strain>
    </source>
</reference>
<keyword evidence="1" id="KW-0472">Membrane</keyword>